<dbReference type="OrthoDB" id="427480at2759"/>
<gene>
    <name evidence="1" type="ORF">NHX12_019163</name>
</gene>
<organism evidence="1 2">
    <name type="scientific">Muraenolepis orangiensis</name>
    <name type="common">Patagonian moray cod</name>
    <dbReference type="NCBI Taxonomy" id="630683"/>
    <lineage>
        <taxon>Eukaryota</taxon>
        <taxon>Metazoa</taxon>
        <taxon>Chordata</taxon>
        <taxon>Craniata</taxon>
        <taxon>Vertebrata</taxon>
        <taxon>Euteleostomi</taxon>
        <taxon>Actinopterygii</taxon>
        <taxon>Neopterygii</taxon>
        <taxon>Teleostei</taxon>
        <taxon>Neoteleostei</taxon>
        <taxon>Acanthomorphata</taxon>
        <taxon>Zeiogadaria</taxon>
        <taxon>Gadariae</taxon>
        <taxon>Gadiformes</taxon>
        <taxon>Muraenolepidoidei</taxon>
        <taxon>Muraenolepididae</taxon>
        <taxon>Muraenolepis</taxon>
    </lineage>
</organism>
<accession>A0A9Q0ET81</accession>
<reference evidence="1" key="1">
    <citation type="submission" date="2022-07" db="EMBL/GenBank/DDBJ databases">
        <title>Chromosome-level genome of Muraenolepis orangiensis.</title>
        <authorList>
            <person name="Kim J."/>
        </authorList>
    </citation>
    <scope>NUCLEOTIDE SEQUENCE</scope>
    <source>
        <strain evidence="1">KU_S4_2022</strain>
        <tissue evidence="1">Muscle</tissue>
    </source>
</reference>
<evidence type="ECO:0000313" key="1">
    <source>
        <dbReference type="EMBL" id="KAJ3612906.1"/>
    </source>
</evidence>
<keyword evidence="2" id="KW-1185">Reference proteome</keyword>
<feature type="non-terminal residue" evidence="1">
    <location>
        <position position="1"/>
    </location>
</feature>
<dbReference type="AlphaFoldDB" id="A0A9Q0ET81"/>
<dbReference type="Proteomes" id="UP001148018">
    <property type="component" value="Unassembled WGS sequence"/>
</dbReference>
<dbReference type="EMBL" id="JANIIK010000035">
    <property type="protein sequence ID" value="KAJ3612906.1"/>
    <property type="molecule type" value="Genomic_DNA"/>
</dbReference>
<proteinExistence type="predicted"/>
<comment type="caution">
    <text evidence="1">The sequence shown here is derived from an EMBL/GenBank/DDBJ whole genome shotgun (WGS) entry which is preliminary data.</text>
</comment>
<protein>
    <submittedName>
        <fullName evidence="1">Uncharacterized protein</fullName>
    </submittedName>
</protein>
<name>A0A9Q0ET81_9TELE</name>
<sequence length="93" mass="10705">ISELLNRVPRQMLLLLKTNDLLRSIETALHTRASSSSFLHMHRRSEASSRMGRLQVSLGEALGLWRLGLYQVYLQVKGHALVRWLCVWMGFLS</sequence>
<evidence type="ECO:0000313" key="2">
    <source>
        <dbReference type="Proteomes" id="UP001148018"/>
    </source>
</evidence>